<keyword evidence="2" id="KW-1185">Reference proteome</keyword>
<proteinExistence type="predicted"/>
<reference evidence="1" key="1">
    <citation type="journal article" date="2023" name="Mol. Phylogenet. Evol.">
        <title>Genome-scale phylogeny and comparative genomics of the fungal order Sordariales.</title>
        <authorList>
            <person name="Hensen N."/>
            <person name="Bonometti L."/>
            <person name="Westerberg I."/>
            <person name="Brannstrom I.O."/>
            <person name="Guillou S."/>
            <person name="Cros-Aarteil S."/>
            <person name="Calhoun S."/>
            <person name="Haridas S."/>
            <person name="Kuo A."/>
            <person name="Mondo S."/>
            <person name="Pangilinan J."/>
            <person name="Riley R."/>
            <person name="LaButti K."/>
            <person name="Andreopoulos B."/>
            <person name="Lipzen A."/>
            <person name="Chen C."/>
            <person name="Yan M."/>
            <person name="Daum C."/>
            <person name="Ng V."/>
            <person name="Clum A."/>
            <person name="Steindorff A."/>
            <person name="Ohm R.A."/>
            <person name="Martin F."/>
            <person name="Silar P."/>
            <person name="Natvig D.O."/>
            <person name="Lalanne C."/>
            <person name="Gautier V."/>
            <person name="Ament-Velasquez S.L."/>
            <person name="Kruys A."/>
            <person name="Hutchinson M.I."/>
            <person name="Powell A.J."/>
            <person name="Barry K."/>
            <person name="Miller A.N."/>
            <person name="Grigoriev I.V."/>
            <person name="Debuchy R."/>
            <person name="Gladieux P."/>
            <person name="Hiltunen Thoren M."/>
            <person name="Johannesson H."/>
        </authorList>
    </citation>
    <scope>NUCLEOTIDE SEQUENCE</scope>
    <source>
        <strain evidence="1">CBS 731.68</strain>
    </source>
</reference>
<protein>
    <submittedName>
        <fullName evidence="1">Uncharacterized protein</fullName>
    </submittedName>
</protein>
<sequence>MAGFAAGIAHKNYIALVCTCGNTRSRANTFSLRRPRPGQPHEPSRARQFHRWLWEATNPSPTPREAQLICESSRLGHFIGIDEKGSRRRYLKEPLLTSESCEAELPKSIATEPCLSLKLPHNSPLSTALLCRILVGTTRNCGKPGPLPWGPEAGSGVKLGAFPRRSQPYLAGRAAG</sequence>
<gene>
    <name evidence="1" type="ORF">N657DRAFT_639336</name>
</gene>
<organism evidence="1 2">
    <name type="scientific">Parathielavia appendiculata</name>
    <dbReference type="NCBI Taxonomy" id="2587402"/>
    <lineage>
        <taxon>Eukaryota</taxon>
        <taxon>Fungi</taxon>
        <taxon>Dikarya</taxon>
        <taxon>Ascomycota</taxon>
        <taxon>Pezizomycotina</taxon>
        <taxon>Sordariomycetes</taxon>
        <taxon>Sordariomycetidae</taxon>
        <taxon>Sordariales</taxon>
        <taxon>Chaetomiaceae</taxon>
        <taxon>Parathielavia</taxon>
    </lineage>
</organism>
<evidence type="ECO:0000313" key="2">
    <source>
        <dbReference type="Proteomes" id="UP001302602"/>
    </source>
</evidence>
<evidence type="ECO:0000313" key="1">
    <source>
        <dbReference type="EMBL" id="KAK4128828.1"/>
    </source>
</evidence>
<dbReference type="AlphaFoldDB" id="A0AAN6Z8S6"/>
<dbReference type="GeneID" id="87828524"/>
<accession>A0AAN6Z8S6</accession>
<dbReference type="EMBL" id="MU853223">
    <property type="protein sequence ID" value="KAK4128828.1"/>
    <property type="molecule type" value="Genomic_DNA"/>
</dbReference>
<dbReference type="RefSeq" id="XP_062652599.1">
    <property type="nucleotide sequence ID" value="XM_062791755.1"/>
</dbReference>
<dbReference type="Proteomes" id="UP001302602">
    <property type="component" value="Unassembled WGS sequence"/>
</dbReference>
<reference evidence="1" key="2">
    <citation type="submission" date="2023-05" db="EMBL/GenBank/DDBJ databases">
        <authorList>
            <consortium name="Lawrence Berkeley National Laboratory"/>
            <person name="Steindorff A."/>
            <person name="Hensen N."/>
            <person name="Bonometti L."/>
            <person name="Westerberg I."/>
            <person name="Brannstrom I.O."/>
            <person name="Guillou S."/>
            <person name="Cros-Aarteil S."/>
            <person name="Calhoun S."/>
            <person name="Haridas S."/>
            <person name="Kuo A."/>
            <person name="Mondo S."/>
            <person name="Pangilinan J."/>
            <person name="Riley R."/>
            <person name="Labutti K."/>
            <person name="Andreopoulos B."/>
            <person name="Lipzen A."/>
            <person name="Chen C."/>
            <person name="Yanf M."/>
            <person name="Daum C."/>
            <person name="Ng V."/>
            <person name="Clum A."/>
            <person name="Ohm R."/>
            <person name="Martin F."/>
            <person name="Silar P."/>
            <person name="Natvig D."/>
            <person name="Lalanne C."/>
            <person name="Gautier V."/>
            <person name="Ament-Velasquez S.L."/>
            <person name="Kruys A."/>
            <person name="Hutchinson M.I."/>
            <person name="Powell A.J."/>
            <person name="Barry K."/>
            <person name="Miller A.N."/>
            <person name="Grigoriev I.V."/>
            <person name="Debuchy R."/>
            <person name="Gladieux P."/>
            <person name="Thoren M.H."/>
            <person name="Johannesson H."/>
        </authorList>
    </citation>
    <scope>NUCLEOTIDE SEQUENCE</scope>
    <source>
        <strain evidence="1">CBS 731.68</strain>
    </source>
</reference>
<name>A0AAN6Z8S6_9PEZI</name>
<comment type="caution">
    <text evidence="1">The sequence shown here is derived from an EMBL/GenBank/DDBJ whole genome shotgun (WGS) entry which is preliminary data.</text>
</comment>